<dbReference type="Proteomes" id="UP000297814">
    <property type="component" value="Unassembled WGS sequence"/>
</dbReference>
<comment type="caution">
    <text evidence="1">The sequence shown here is derived from an EMBL/GenBank/DDBJ whole genome shotgun (WGS) entry which is preliminary data.</text>
</comment>
<protein>
    <submittedName>
        <fullName evidence="1">Uncharacterized protein</fullName>
    </submittedName>
</protein>
<dbReference type="EMBL" id="PQXK01000221">
    <property type="protein sequence ID" value="TGO33915.1"/>
    <property type="molecule type" value="Genomic_DNA"/>
</dbReference>
<evidence type="ECO:0000313" key="2">
    <source>
        <dbReference type="Proteomes" id="UP000297814"/>
    </source>
</evidence>
<evidence type="ECO:0000313" key="1">
    <source>
        <dbReference type="EMBL" id="TGO33915.1"/>
    </source>
</evidence>
<reference evidence="1 2" key="1">
    <citation type="submission" date="2017-12" db="EMBL/GenBank/DDBJ databases">
        <title>Comparative genomics of Botrytis spp.</title>
        <authorList>
            <person name="Valero-Jimenez C.A."/>
            <person name="Tapia P."/>
            <person name="Veloso J."/>
            <person name="Silva-Moreno E."/>
            <person name="Staats M."/>
            <person name="Valdes J.H."/>
            <person name="Van Kan J.A.L."/>
        </authorList>
    </citation>
    <scope>NUCLEOTIDE SEQUENCE [LARGE SCALE GENOMIC DNA]</scope>
    <source>
        <strain evidence="1 2">Bh0001</strain>
    </source>
</reference>
<dbReference type="AlphaFoldDB" id="A0A4Z1GAT8"/>
<name>A0A4Z1GAT8_9HELO</name>
<organism evidence="1 2">
    <name type="scientific">Botrytis hyacinthi</name>
    <dbReference type="NCBI Taxonomy" id="278943"/>
    <lineage>
        <taxon>Eukaryota</taxon>
        <taxon>Fungi</taxon>
        <taxon>Dikarya</taxon>
        <taxon>Ascomycota</taxon>
        <taxon>Pezizomycotina</taxon>
        <taxon>Leotiomycetes</taxon>
        <taxon>Helotiales</taxon>
        <taxon>Sclerotiniaceae</taxon>
        <taxon>Botrytis</taxon>
    </lineage>
</organism>
<sequence length="217" mass="24304">MYRLFPYPFVCSLAALAPLNDFPIGIALGIDYLTSAYITESDDFVTVAKRKRDIFGPGTERNVQQSNVLLHLDYQDSCPEVSIPDGGTTISLVGQKFKISDFGGVGQIASPEKLENLATRLKYFVRIALSDSQPPELKDFRRIIFSGDAPASEFQKIRETIIKVIPDFADRFSEGINPAWVSAVGAARKAREYVLNPPNWDYEFQEQVYGDESHDEL</sequence>
<accession>A0A4Z1GAT8</accession>
<keyword evidence="2" id="KW-1185">Reference proteome</keyword>
<gene>
    <name evidence="1" type="ORF">BHYA_0221g00050</name>
</gene>
<proteinExistence type="predicted"/>